<keyword evidence="4" id="KW-1185">Reference proteome</keyword>
<dbReference type="OrthoDB" id="4188922at2759"/>
<feature type="compositionally biased region" description="Basic residues" evidence="1">
    <location>
        <begin position="132"/>
        <end position="149"/>
    </location>
</feature>
<evidence type="ECO:0000256" key="2">
    <source>
        <dbReference type="SAM" id="SignalP"/>
    </source>
</evidence>
<reference evidence="4" key="1">
    <citation type="journal article" date="2015" name="PLoS Genet.">
        <title>The dynamic genome and transcriptome of the human fungal pathogen Blastomyces and close relative Emmonsia.</title>
        <authorList>
            <person name="Munoz J.F."/>
            <person name="Gauthier G.M."/>
            <person name="Desjardins C.A."/>
            <person name="Gallo J.E."/>
            <person name="Holder J."/>
            <person name="Sullivan T.D."/>
            <person name="Marty A.J."/>
            <person name="Carmen J.C."/>
            <person name="Chen Z."/>
            <person name="Ding L."/>
            <person name="Gujja S."/>
            <person name="Magrini V."/>
            <person name="Misas E."/>
            <person name="Mitreva M."/>
            <person name="Priest M."/>
            <person name="Saif S."/>
            <person name="Whiston E.A."/>
            <person name="Young S."/>
            <person name="Zeng Q."/>
            <person name="Goldman W.E."/>
            <person name="Mardis E.R."/>
            <person name="Taylor J.W."/>
            <person name="McEwen J.G."/>
            <person name="Clay O.K."/>
            <person name="Klein B.S."/>
            <person name="Cuomo C.A."/>
        </authorList>
    </citation>
    <scope>NUCLEOTIDE SEQUENCE [LARGE SCALE GENOMIC DNA]</scope>
    <source>
        <strain evidence="4">UAMH 139</strain>
    </source>
</reference>
<comment type="caution">
    <text evidence="3">The sequence shown here is derived from an EMBL/GenBank/DDBJ whole genome shotgun (WGS) entry which is preliminary data.</text>
</comment>
<protein>
    <submittedName>
        <fullName evidence="3">Uncharacterized protein</fullName>
    </submittedName>
</protein>
<feature type="compositionally biased region" description="Basic residues" evidence="1">
    <location>
        <begin position="61"/>
        <end position="75"/>
    </location>
</feature>
<keyword evidence="2" id="KW-0732">Signal</keyword>
<feature type="region of interest" description="Disordered" evidence="1">
    <location>
        <begin position="59"/>
        <end position="165"/>
    </location>
</feature>
<evidence type="ECO:0000313" key="4">
    <source>
        <dbReference type="Proteomes" id="UP000053573"/>
    </source>
</evidence>
<evidence type="ECO:0000313" key="3">
    <source>
        <dbReference type="EMBL" id="KLJ13616.1"/>
    </source>
</evidence>
<proteinExistence type="predicted"/>
<sequence>MKILPALFAFLAASAVGQSISPPTQADLAPSTQEVTVDEARPIADISARGFGKFKDIFDKVKKKGGHKGKKPKDKKPKEKKPEDNKPKDNKPKEKKPEDNKPKDNKPKDEIEKKKGEDKKKDEKEQTESKTLSKKKFKFRGPKKGKGKGKGGGGGGDVESMGATSPKAPLLFIGGLFILTAPLMIH</sequence>
<organism evidence="3 4">
    <name type="scientific">Blastomyces silverae</name>
    <dbReference type="NCBI Taxonomy" id="2060906"/>
    <lineage>
        <taxon>Eukaryota</taxon>
        <taxon>Fungi</taxon>
        <taxon>Dikarya</taxon>
        <taxon>Ascomycota</taxon>
        <taxon>Pezizomycotina</taxon>
        <taxon>Eurotiomycetes</taxon>
        <taxon>Eurotiomycetidae</taxon>
        <taxon>Onygenales</taxon>
        <taxon>Ajellomycetaceae</taxon>
        <taxon>Blastomyces</taxon>
    </lineage>
</organism>
<gene>
    <name evidence="3" type="ORF">EMPG_11452</name>
</gene>
<name>A0A0H1BX18_9EURO</name>
<dbReference type="AlphaFoldDB" id="A0A0H1BX18"/>
<dbReference type="Proteomes" id="UP000053573">
    <property type="component" value="Unassembled WGS sequence"/>
</dbReference>
<feature type="signal peptide" evidence="2">
    <location>
        <begin position="1"/>
        <end position="19"/>
    </location>
</feature>
<evidence type="ECO:0000256" key="1">
    <source>
        <dbReference type="SAM" id="MobiDB-lite"/>
    </source>
</evidence>
<feature type="compositionally biased region" description="Basic and acidic residues" evidence="1">
    <location>
        <begin position="76"/>
        <end position="128"/>
    </location>
</feature>
<dbReference type="EMBL" id="LDEV01000218">
    <property type="protein sequence ID" value="KLJ13616.1"/>
    <property type="molecule type" value="Genomic_DNA"/>
</dbReference>
<feature type="chain" id="PRO_5005199538" evidence="2">
    <location>
        <begin position="20"/>
        <end position="186"/>
    </location>
</feature>
<accession>A0A0H1BX18</accession>